<dbReference type="AlphaFoldDB" id="A0A364NPI3"/>
<protein>
    <submittedName>
        <fullName evidence="1">Penicillin-binding protein</fullName>
    </submittedName>
</protein>
<dbReference type="RefSeq" id="WP_036510820.1">
    <property type="nucleotide sequence ID" value="NZ_QKRX01000003.1"/>
</dbReference>
<name>A0A364NPI3_9GAMM</name>
<organism evidence="1 2">
    <name type="scientific">Nitrincola tibetensis</name>
    <dbReference type="NCBI Taxonomy" id="2219697"/>
    <lineage>
        <taxon>Bacteria</taxon>
        <taxon>Pseudomonadati</taxon>
        <taxon>Pseudomonadota</taxon>
        <taxon>Gammaproteobacteria</taxon>
        <taxon>Oceanospirillales</taxon>
        <taxon>Oceanospirillaceae</taxon>
        <taxon>Nitrincola</taxon>
    </lineage>
</organism>
<gene>
    <name evidence="1" type="ORF">DN062_05845</name>
</gene>
<dbReference type="Proteomes" id="UP000250744">
    <property type="component" value="Unassembled WGS sequence"/>
</dbReference>
<accession>A0A364NPI3</accession>
<comment type="caution">
    <text evidence="1">The sequence shown here is derived from an EMBL/GenBank/DDBJ whole genome shotgun (WGS) entry which is preliminary data.</text>
</comment>
<proteinExistence type="predicted"/>
<dbReference type="EMBL" id="QKRX01000003">
    <property type="protein sequence ID" value="RAU18993.1"/>
    <property type="molecule type" value="Genomic_DNA"/>
</dbReference>
<evidence type="ECO:0000313" key="2">
    <source>
        <dbReference type="Proteomes" id="UP000250744"/>
    </source>
</evidence>
<keyword evidence="2" id="KW-1185">Reference proteome</keyword>
<dbReference type="OrthoDB" id="6106674at2"/>
<evidence type="ECO:0000313" key="1">
    <source>
        <dbReference type="EMBL" id="RAU18993.1"/>
    </source>
</evidence>
<sequence>MSELNEKTLHALKVAFTFMPKAIEVTRYEYGEDYQRIIDEIELVREALLLNDIDPEEVDGDIHPDQTPNSCY</sequence>
<reference evidence="1 2" key="1">
    <citation type="submission" date="2018-06" db="EMBL/GenBank/DDBJ databases">
        <title>Nitrincola tibetense sp. nov., isolated from Lake XuguoCo on Tibetan Plateau.</title>
        <authorList>
            <person name="Xing P."/>
        </authorList>
    </citation>
    <scope>NUCLEOTIDE SEQUENCE [LARGE SCALE GENOMIC DNA]</scope>
    <source>
        <strain evidence="2">xg18</strain>
    </source>
</reference>